<feature type="non-terminal residue" evidence="5">
    <location>
        <position position="254"/>
    </location>
</feature>
<protein>
    <recommendedName>
        <fullName evidence="4">Thyroglobulin type-1 domain-containing protein</fullName>
    </recommendedName>
</protein>
<dbReference type="Proteomes" id="UP001328107">
    <property type="component" value="Unassembled WGS sequence"/>
</dbReference>
<evidence type="ECO:0000256" key="2">
    <source>
        <dbReference type="PROSITE-ProRule" id="PRU00500"/>
    </source>
</evidence>
<gene>
    <name evidence="5" type="ORF">PMAYCL1PPCAC_26921</name>
</gene>
<keyword evidence="1 2" id="KW-1015">Disulfide bond</keyword>
<evidence type="ECO:0000313" key="6">
    <source>
        <dbReference type="Proteomes" id="UP001328107"/>
    </source>
</evidence>
<evidence type="ECO:0000313" key="5">
    <source>
        <dbReference type="EMBL" id="GMR56726.1"/>
    </source>
</evidence>
<evidence type="ECO:0000256" key="3">
    <source>
        <dbReference type="SAM" id="SignalP"/>
    </source>
</evidence>
<dbReference type="AlphaFoldDB" id="A0AAN5D5G0"/>
<name>A0AAN5D5G0_9BILA</name>
<evidence type="ECO:0000259" key="4">
    <source>
        <dbReference type="PROSITE" id="PS51162"/>
    </source>
</evidence>
<comment type="caution">
    <text evidence="5">The sequence shown here is derived from an EMBL/GenBank/DDBJ whole genome shotgun (WGS) entry which is preliminary data.</text>
</comment>
<dbReference type="Gene3D" id="4.10.800.10">
    <property type="entry name" value="Thyroglobulin type-1"/>
    <property type="match status" value="1"/>
</dbReference>
<keyword evidence="6" id="KW-1185">Reference proteome</keyword>
<dbReference type="InterPro" id="IPR036857">
    <property type="entry name" value="Thyroglobulin_1_sf"/>
</dbReference>
<evidence type="ECO:0000256" key="1">
    <source>
        <dbReference type="ARBA" id="ARBA00023157"/>
    </source>
</evidence>
<reference evidence="6" key="1">
    <citation type="submission" date="2022-10" db="EMBL/GenBank/DDBJ databases">
        <title>Genome assembly of Pristionchus species.</title>
        <authorList>
            <person name="Yoshida K."/>
            <person name="Sommer R.J."/>
        </authorList>
    </citation>
    <scope>NUCLEOTIDE SEQUENCE [LARGE SCALE GENOMIC DNA]</scope>
    <source>
        <strain evidence="6">RS5460</strain>
    </source>
</reference>
<feature type="domain" description="Thyroglobulin type-1" evidence="4">
    <location>
        <begin position="128"/>
        <end position="193"/>
    </location>
</feature>
<organism evidence="5 6">
    <name type="scientific">Pristionchus mayeri</name>
    <dbReference type="NCBI Taxonomy" id="1317129"/>
    <lineage>
        <taxon>Eukaryota</taxon>
        <taxon>Metazoa</taxon>
        <taxon>Ecdysozoa</taxon>
        <taxon>Nematoda</taxon>
        <taxon>Chromadorea</taxon>
        <taxon>Rhabditida</taxon>
        <taxon>Rhabditina</taxon>
        <taxon>Diplogasteromorpha</taxon>
        <taxon>Diplogasteroidea</taxon>
        <taxon>Neodiplogasteridae</taxon>
        <taxon>Pristionchus</taxon>
    </lineage>
</organism>
<keyword evidence="3" id="KW-0732">Signal</keyword>
<dbReference type="InterPro" id="IPR000716">
    <property type="entry name" value="Thyroglobulin_1"/>
</dbReference>
<accession>A0AAN5D5G0</accession>
<sequence length="254" mass="26518">MAGLYFLILPLLLPIIEGIRVTTRDCEISGRCRNCGDGRYSYYRCASQSDCFPGENCGGSGFCCPNSATFPTVQSSFQNQEEANSTVASATVPPVGSVGCPDGHAAASACQRNEVCEGRHLCVEGKCCAECSLRREQVLRELTSTDIGDVLLPQCESSGRLYRPKQCTASASRCLCVSAFGRPAPSLSPHASCTDRRRKGADVTRMRDELAAMMAAICADAAPKAGACGAPGRVAASGASCACDAECPGAAKCC</sequence>
<feature type="disulfide bond" evidence="2">
    <location>
        <begin position="167"/>
        <end position="174"/>
    </location>
</feature>
<feature type="chain" id="PRO_5042991377" description="Thyroglobulin type-1 domain-containing protein" evidence="3">
    <location>
        <begin position="19"/>
        <end position="254"/>
    </location>
</feature>
<feature type="signal peptide" evidence="3">
    <location>
        <begin position="1"/>
        <end position="18"/>
    </location>
</feature>
<comment type="caution">
    <text evidence="2">Lacks conserved residue(s) required for the propagation of feature annotation.</text>
</comment>
<dbReference type="SUPFAM" id="SSF57610">
    <property type="entry name" value="Thyroglobulin type-1 domain"/>
    <property type="match status" value="1"/>
</dbReference>
<dbReference type="PROSITE" id="PS51162">
    <property type="entry name" value="THYROGLOBULIN_1_2"/>
    <property type="match status" value="1"/>
</dbReference>
<dbReference type="EMBL" id="BTRK01000006">
    <property type="protein sequence ID" value="GMR56726.1"/>
    <property type="molecule type" value="Genomic_DNA"/>
</dbReference>
<dbReference type="Pfam" id="PF00086">
    <property type="entry name" value="Thyroglobulin_1"/>
    <property type="match status" value="1"/>
</dbReference>
<proteinExistence type="predicted"/>